<reference evidence="4" key="1">
    <citation type="submission" date="2021-11" db="EMBL/GenBank/DDBJ databases">
        <authorList>
            <consortium name="Genoscope - CEA"/>
            <person name="William W."/>
        </authorList>
    </citation>
    <scope>NUCLEOTIDE SEQUENCE</scope>
</reference>
<dbReference type="GO" id="GO:0085020">
    <property type="term" value="P:protein K6-linked ubiquitination"/>
    <property type="evidence" value="ECO:0007669"/>
    <property type="project" value="TreeGrafter"/>
</dbReference>
<dbReference type="EMBL" id="CAKKNE010000003">
    <property type="protein sequence ID" value="CAH0370511.1"/>
    <property type="molecule type" value="Genomic_DNA"/>
</dbReference>
<keyword evidence="2 3" id="KW-0040">ANK repeat</keyword>
<proteinExistence type="predicted"/>
<feature type="repeat" description="ANK" evidence="3">
    <location>
        <begin position="253"/>
        <end position="285"/>
    </location>
</feature>
<dbReference type="Proteomes" id="UP000789595">
    <property type="component" value="Unassembled WGS sequence"/>
</dbReference>
<dbReference type="GO" id="GO:0004842">
    <property type="term" value="F:ubiquitin-protein transferase activity"/>
    <property type="evidence" value="ECO:0007669"/>
    <property type="project" value="TreeGrafter"/>
</dbReference>
<dbReference type="PROSITE" id="PS50297">
    <property type="entry name" value="ANK_REP_REGION"/>
    <property type="match status" value="1"/>
</dbReference>
<gene>
    <name evidence="4" type="ORF">PECAL_3P04070</name>
</gene>
<dbReference type="InterPro" id="IPR036770">
    <property type="entry name" value="Ankyrin_rpt-contain_sf"/>
</dbReference>
<accession>A0A8J2X1L0</accession>
<evidence type="ECO:0000313" key="5">
    <source>
        <dbReference type="Proteomes" id="UP000789595"/>
    </source>
</evidence>
<dbReference type="PANTHER" id="PTHR24171">
    <property type="entry name" value="ANKYRIN REPEAT DOMAIN-CONTAINING PROTEIN 39-RELATED"/>
    <property type="match status" value="1"/>
</dbReference>
<evidence type="ECO:0000256" key="2">
    <source>
        <dbReference type="ARBA" id="ARBA00023043"/>
    </source>
</evidence>
<dbReference type="SMART" id="SM00248">
    <property type="entry name" value="ANK"/>
    <property type="match status" value="2"/>
</dbReference>
<dbReference type="SUPFAM" id="SSF48403">
    <property type="entry name" value="Ankyrin repeat"/>
    <property type="match status" value="1"/>
</dbReference>
<sequence>MRAIRAALSQNRANQTDQAQGAAALKPIVRRPPAPRALTGMFDPSKVGQRQNASARVVAWAKELLPDTVKAAIRAVPDTVLINAREVQCGDPNCSPVDVAIAIVFKNGRRAMCGIPMAMNEVRQEDVALCINEIHDELLACHADIPWTETRPRPRLTQQGDRALEAIARAITENVVNLDARDVAGVCTMAIELLEQLEDDAARSLAPPPFQARPPPPSLDPSTKLLAAAQRDDANAIKACLAEGLDPSYGNSLGQTALHIAAMWGNANALDALIAAGANVNAQNQLSAASPLHIAASSIKAAPGRLACAARLLEAGADARLLDEDGDAPYEKVLGGDDFARELRALLQTAFERAAR</sequence>
<protein>
    <submittedName>
        <fullName evidence="4">Uncharacterized protein</fullName>
    </submittedName>
</protein>
<comment type="caution">
    <text evidence="4">The sequence shown here is derived from an EMBL/GenBank/DDBJ whole genome shotgun (WGS) entry which is preliminary data.</text>
</comment>
<dbReference type="Pfam" id="PF12796">
    <property type="entry name" value="Ank_2"/>
    <property type="match status" value="1"/>
</dbReference>
<dbReference type="OrthoDB" id="47112at2759"/>
<evidence type="ECO:0000256" key="1">
    <source>
        <dbReference type="ARBA" id="ARBA00022737"/>
    </source>
</evidence>
<dbReference type="PANTHER" id="PTHR24171:SF8">
    <property type="entry name" value="BRCA1-ASSOCIATED RING DOMAIN PROTEIN 1"/>
    <property type="match status" value="1"/>
</dbReference>
<feature type="repeat" description="ANK" evidence="3">
    <location>
        <begin position="287"/>
        <end position="324"/>
    </location>
</feature>
<keyword evidence="1" id="KW-0677">Repeat</keyword>
<dbReference type="AlphaFoldDB" id="A0A8J2X1L0"/>
<dbReference type="InterPro" id="IPR002110">
    <property type="entry name" value="Ankyrin_rpt"/>
</dbReference>
<dbReference type="PROSITE" id="PS50088">
    <property type="entry name" value="ANK_REPEAT"/>
    <property type="match status" value="2"/>
</dbReference>
<evidence type="ECO:0000313" key="4">
    <source>
        <dbReference type="EMBL" id="CAH0370511.1"/>
    </source>
</evidence>
<name>A0A8J2X1L0_9STRA</name>
<keyword evidence="5" id="KW-1185">Reference proteome</keyword>
<evidence type="ECO:0000256" key="3">
    <source>
        <dbReference type="PROSITE-ProRule" id="PRU00023"/>
    </source>
</evidence>
<organism evidence="4 5">
    <name type="scientific">Pelagomonas calceolata</name>
    <dbReference type="NCBI Taxonomy" id="35677"/>
    <lineage>
        <taxon>Eukaryota</taxon>
        <taxon>Sar</taxon>
        <taxon>Stramenopiles</taxon>
        <taxon>Ochrophyta</taxon>
        <taxon>Pelagophyceae</taxon>
        <taxon>Pelagomonadales</taxon>
        <taxon>Pelagomonadaceae</taxon>
        <taxon>Pelagomonas</taxon>
    </lineage>
</organism>
<dbReference type="Gene3D" id="1.25.40.20">
    <property type="entry name" value="Ankyrin repeat-containing domain"/>
    <property type="match status" value="1"/>
</dbReference>